<gene>
    <name evidence="1" type="ORF">E2C01_102280</name>
</gene>
<accession>A0A5B7KI16</accession>
<keyword evidence="2" id="KW-1185">Reference proteome</keyword>
<dbReference type="Proteomes" id="UP000324222">
    <property type="component" value="Unassembled WGS sequence"/>
</dbReference>
<comment type="caution">
    <text evidence="1">The sequence shown here is derived from an EMBL/GenBank/DDBJ whole genome shotgun (WGS) entry which is preliminary data.</text>
</comment>
<protein>
    <submittedName>
        <fullName evidence="1">Uncharacterized protein</fullName>
    </submittedName>
</protein>
<dbReference type="EMBL" id="VSRR010151366">
    <property type="protein sequence ID" value="MPD06466.1"/>
    <property type="molecule type" value="Genomic_DNA"/>
</dbReference>
<organism evidence="1 2">
    <name type="scientific">Portunus trituberculatus</name>
    <name type="common">Swimming crab</name>
    <name type="synonym">Neptunus trituberculatus</name>
    <dbReference type="NCBI Taxonomy" id="210409"/>
    <lineage>
        <taxon>Eukaryota</taxon>
        <taxon>Metazoa</taxon>
        <taxon>Ecdysozoa</taxon>
        <taxon>Arthropoda</taxon>
        <taxon>Crustacea</taxon>
        <taxon>Multicrustacea</taxon>
        <taxon>Malacostraca</taxon>
        <taxon>Eumalacostraca</taxon>
        <taxon>Eucarida</taxon>
        <taxon>Decapoda</taxon>
        <taxon>Pleocyemata</taxon>
        <taxon>Brachyura</taxon>
        <taxon>Eubrachyura</taxon>
        <taxon>Portunoidea</taxon>
        <taxon>Portunidae</taxon>
        <taxon>Portuninae</taxon>
        <taxon>Portunus</taxon>
    </lineage>
</organism>
<dbReference type="AlphaFoldDB" id="A0A5B7KI16"/>
<dbReference type="OrthoDB" id="6364030at2759"/>
<evidence type="ECO:0000313" key="1">
    <source>
        <dbReference type="EMBL" id="MPD06466.1"/>
    </source>
</evidence>
<name>A0A5B7KI16_PORTR</name>
<reference evidence="1 2" key="1">
    <citation type="submission" date="2019-05" db="EMBL/GenBank/DDBJ databases">
        <title>Another draft genome of Portunus trituberculatus and its Hox gene families provides insights of decapod evolution.</title>
        <authorList>
            <person name="Jeong J.-H."/>
            <person name="Song I."/>
            <person name="Kim S."/>
            <person name="Choi T."/>
            <person name="Kim D."/>
            <person name="Ryu S."/>
            <person name="Kim W."/>
        </authorList>
    </citation>
    <scope>NUCLEOTIDE SEQUENCE [LARGE SCALE GENOMIC DNA]</scope>
    <source>
        <tissue evidence="1">Muscle</tissue>
    </source>
</reference>
<evidence type="ECO:0000313" key="2">
    <source>
        <dbReference type="Proteomes" id="UP000324222"/>
    </source>
</evidence>
<proteinExistence type="predicted"/>
<sequence>MWQVKFAPEKTQPMVITRSQGEADQLRLGPDTIEILGVEVDSRLQFDHHLEKVARSASSKVNLLCRMKHLLHADGLLTLYKAQVRPIMEYAPLTWMSSARCQPAK</sequence>